<reference evidence="2" key="1">
    <citation type="submission" date="2016-10" db="EMBL/GenBank/DDBJ databases">
        <authorList>
            <person name="Varghese N."/>
            <person name="Submissions S."/>
        </authorList>
    </citation>
    <scope>NUCLEOTIDE SEQUENCE [LARGE SCALE GENOMIC DNA]</scope>
    <source>
        <strain evidence="2">DSM 26348</strain>
    </source>
</reference>
<evidence type="ECO:0000313" key="2">
    <source>
        <dbReference type="Proteomes" id="UP000199518"/>
    </source>
</evidence>
<accession>A0A1I3LZR6</accession>
<dbReference type="EMBL" id="FOQD01000013">
    <property type="protein sequence ID" value="SFI90040.1"/>
    <property type="molecule type" value="Genomic_DNA"/>
</dbReference>
<organism evidence="1 2">
    <name type="scientific">Planctomicrobium piriforme</name>
    <dbReference type="NCBI Taxonomy" id="1576369"/>
    <lineage>
        <taxon>Bacteria</taxon>
        <taxon>Pseudomonadati</taxon>
        <taxon>Planctomycetota</taxon>
        <taxon>Planctomycetia</taxon>
        <taxon>Planctomycetales</taxon>
        <taxon>Planctomycetaceae</taxon>
        <taxon>Planctomicrobium</taxon>
    </lineage>
</organism>
<keyword evidence="2" id="KW-1185">Reference proteome</keyword>
<sequence length="563" mass="60273">MTMDRFSLKQIARRTFAVTALSAALGWGFSPAHLLAQRPIYRPIQAGPQMTPPGAVQPPVAAVPTQQSIRELASRHPLCIIVGERLASQYIGTETNDEGPFQDFILGANIQGTQKTNTKTKLDFVSNASVMRLHIVLNGVTVSQTLSQTPQAAIQSAGNIEFQVSKQVEFDGSQLKTWSPAAFLTIRQQHLGASTPVSQVPLLGPLVNNIAMNAAEQRRPMAEQIAAQRVTQKVAPTFNERLDQELIKLNQKLSGDVKTRLENAQLVPSHIATLSSEDAGMWGVAFETATPQAAGQTIVRPASANGKRTRVLPARQLLPAPDAAAPAGVGGKMDAPAPFSLEVANVKDRALCLFHESAVADIVARYDIGGKEIPSWMLKRFLSGATADPNAPALGTIVLAQQSPITAQITGGELLVTIRAGFKPVVGPEIPAQAVVFAVRPVLTTDQIVMKPELRSIKAVDQQAGGSLGAVAEGVLRQALEPKLKEYTLPRNVNVPRQEGKPQFAVRLQSLTLADGWMSFAYEAAPNAPTTPIMPAQSWQPTRTTMKTPIDQQAVASGAERAE</sequence>
<protein>
    <submittedName>
        <fullName evidence="1">Uncharacterized protein</fullName>
    </submittedName>
</protein>
<dbReference type="RefSeq" id="WP_092052462.1">
    <property type="nucleotide sequence ID" value="NZ_FOQD01000013.1"/>
</dbReference>
<dbReference type="OrthoDB" id="212882at2"/>
<evidence type="ECO:0000313" key="1">
    <source>
        <dbReference type="EMBL" id="SFI90040.1"/>
    </source>
</evidence>
<gene>
    <name evidence="1" type="ORF">SAMN05421753_113112</name>
</gene>
<name>A0A1I3LZR6_9PLAN</name>
<dbReference type="AlphaFoldDB" id="A0A1I3LZR6"/>
<proteinExistence type="predicted"/>
<dbReference type="Proteomes" id="UP000199518">
    <property type="component" value="Unassembled WGS sequence"/>
</dbReference>